<dbReference type="RefSeq" id="WP_090732989.1">
    <property type="nucleotide sequence ID" value="NZ_FNYQ01000054.1"/>
</dbReference>
<keyword evidence="1" id="KW-0472">Membrane</keyword>
<accession>A0A1H6WRR3</accession>
<organism evidence="3 4">
    <name type="scientific">Azotobacter beijerinckii</name>
    <dbReference type="NCBI Taxonomy" id="170623"/>
    <lineage>
        <taxon>Bacteria</taxon>
        <taxon>Pseudomonadati</taxon>
        <taxon>Pseudomonadota</taxon>
        <taxon>Gammaproteobacteria</taxon>
        <taxon>Pseudomonadales</taxon>
        <taxon>Pseudomonadaceae</taxon>
        <taxon>Azotobacter</taxon>
    </lineage>
</organism>
<protein>
    <submittedName>
        <fullName evidence="3">Nuclease-related domain-containing protein</fullName>
    </submittedName>
</protein>
<feature type="transmembrane region" description="Helical" evidence="1">
    <location>
        <begin position="6"/>
        <end position="27"/>
    </location>
</feature>
<name>A0A1H6WRR3_9GAMM</name>
<feature type="domain" description="NERD" evidence="2">
    <location>
        <begin position="33"/>
        <end position="152"/>
    </location>
</feature>
<evidence type="ECO:0000256" key="1">
    <source>
        <dbReference type="SAM" id="Phobius"/>
    </source>
</evidence>
<keyword evidence="1" id="KW-0812">Transmembrane</keyword>
<dbReference type="OrthoDB" id="5782056at2"/>
<reference evidence="3 4" key="1">
    <citation type="submission" date="2016-10" db="EMBL/GenBank/DDBJ databases">
        <authorList>
            <person name="de Groot N.N."/>
        </authorList>
    </citation>
    <scope>NUCLEOTIDE SEQUENCE [LARGE SCALE GENOMIC DNA]</scope>
    <source>
        <strain evidence="3 4">DSM 373</strain>
    </source>
</reference>
<gene>
    <name evidence="3" type="ORF">SAMN04244572_02941</name>
</gene>
<evidence type="ECO:0000313" key="3">
    <source>
        <dbReference type="EMBL" id="SEJ15520.1"/>
    </source>
</evidence>
<dbReference type="Pfam" id="PF08378">
    <property type="entry name" value="NERD"/>
    <property type="match status" value="1"/>
</dbReference>
<dbReference type="InterPro" id="IPR011528">
    <property type="entry name" value="NERD"/>
</dbReference>
<sequence>MTDFLALYLPLVVLFLGLGAIAHIRLLERPAYRGWWGEYQVNLLLRLCLSAEYRVFTHALYPGKDEAKPTQVDHVVVSRYGLFVIENRCLKGAIVVDPAEPNTWVQTIGRRKNRVRNPLVQNYAAIKAVRQAIGGHASKISNYAVMSGSASFPQGWPPRVFGPWALLRKIQSKKTPILTGSQVASICRALERGRIREGYWAARKHSERASAMSHEARAKDG</sequence>
<keyword evidence="1" id="KW-1133">Transmembrane helix</keyword>
<dbReference type="AlphaFoldDB" id="A0A1H6WRR3"/>
<evidence type="ECO:0000313" key="4">
    <source>
        <dbReference type="Proteomes" id="UP000199250"/>
    </source>
</evidence>
<evidence type="ECO:0000259" key="2">
    <source>
        <dbReference type="PROSITE" id="PS50965"/>
    </source>
</evidence>
<dbReference type="Proteomes" id="UP000199250">
    <property type="component" value="Unassembled WGS sequence"/>
</dbReference>
<proteinExistence type="predicted"/>
<dbReference type="EMBL" id="FNYQ01000054">
    <property type="protein sequence ID" value="SEJ15520.1"/>
    <property type="molecule type" value="Genomic_DNA"/>
</dbReference>
<dbReference type="PROSITE" id="PS50965">
    <property type="entry name" value="NERD"/>
    <property type="match status" value="1"/>
</dbReference>